<evidence type="ECO:0000313" key="2">
    <source>
        <dbReference type="Proteomes" id="UP000176504"/>
    </source>
</evidence>
<gene>
    <name evidence="1" type="ORF">A3A78_02080</name>
</gene>
<accession>A0A1F4VF65</accession>
<proteinExistence type="predicted"/>
<comment type="caution">
    <text evidence="1">The sequence shown here is derived from an EMBL/GenBank/DDBJ whole genome shotgun (WGS) entry which is preliminary data.</text>
</comment>
<dbReference type="Proteomes" id="UP000176504">
    <property type="component" value="Unassembled WGS sequence"/>
</dbReference>
<evidence type="ECO:0000313" key="1">
    <source>
        <dbReference type="EMBL" id="OGC55804.1"/>
    </source>
</evidence>
<protein>
    <submittedName>
        <fullName evidence="1">Uncharacterized protein</fullName>
    </submittedName>
</protein>
<name>A0A1F4VF65_UNCKA</name>
<dbReference type="AlphaFoldDB" id="A0A1F4VF65"/>
<organism evidence="1 2">
    <name type="scientific">candidate division WWE3 bacterium RIFCSPLOWO2_01_FULL_41_18</name>
    <dbReference type="NCBI Taxonomy" id="1802625"/>
    <lineage>
        <taxon>Bacteria</taxon>
        <taxon>Katanobacteria</taxon>
    </lineage>
</organism>
<dbReference type="EMBL" id="MEVI01000001">
    <property type="protein sequence ID" value="OGC55804.1"/>
    <property type="molecule type" value="Genomic_DNA"/>
</dbReference>
<reference evidence="1 2" key="1">
    <citation type="journal article" date="2016" name="Nat. Commun.">
        <title>Thousands of microbial genomes shed light on interconnected biogeochemical processes in an aquifer system.</title>
        <authorList>
            <person name="Anantharaman K."/>
            <person name="Brown C.T."/>
            <person name="Hug L.A."/>
            <person name="Sharon I."/>
            <person name="Castelle C.J."/>
            <person name="Probst A.J."/>
            <person name="Thomas B.C."/>
            <person name="Singh A."/>
            <person name="Wilkins M.J."/>
            <person name="Karaoz U."/>
            <person name="Brodie E.L."/>
            <person name="Williams K.H."/>
            <person name="Hubbard S.S."/>
            <person name="Banfield J.F."/>
        </authorList>
    </citation>
    <scope>NUCLEOTIDE SEQUENCE [LARGE SCALE GENOMIC DNA]</scope>
</reference>
<sequence>MRGSFQKVYTIGNGRKEVRMNGYVLIFWEGRWRIVDADTKREHPSSIMRNGFASKDEAKSFANTFGIPIVDFEKNLVQSHQ</sequence>